<keyword evidence="1" id="KW-1133">Transmembrane helix</keyword>
<accession>A0AAW5CE99</accession>
<evidence type="ECO:0000256" key="1">
    <source>
        <dbReference type="SAM" id="Phobius"/>
    </source>
</evidence>
<sequence length="69" mass="7031">DAVFDLAVSRASEIILGIGCAAVLSVLMHTGDAKQRLVSLIAGLAAALNEKVLETLALPATGARDMQAV</sequence>
<reference evidence="2" key="1">
    <citation type="submission" date="2022-01" db="EMBL/GenBank/DDBJ databases">
        <title>Collection of gut derived symbiotic bacterial strains cultured from healthy donors.</title>
        <authorList>
            <person name="Lin H."/>
            <person name="Kohout C."/>
            <person name="Waligurski E."/>
            <person name="Pamer E.G."/>
        </authorList>
    </citation>
    <scope>NUCLEOTIDE SEQUENCE</scope>
    <source>
        <strain evidence="2">DFI.1.149</strain>
    </source>
</reference>
<dbReference type="Proteomes" id="UP001199750">
    <property type="component" value="Unassembled WGS sequence"/>
</dbReference>
<dbReference type="InterPro" id="IPR006726">
    <property type="entry name" value="PHBA_efflux_AaeB/fusaric-R"/>
</dbReference>
<dbReference type="AlphaFoldDB" id="A0AAW5CE99"/>
<gene>
    <name evidence="2" type="ORF">L0P03_21970</name>
</gene>
<protein>
    <submittedName>
        <fullName evidence="2">FUSC family protein</fullName>
    </submittedName>
</protein>
<feature type="transmembrane region" description="Helical" evidence="1">
    <location>
        <begin position="14"/>
        <end position="31"/>
    </location>
</feature>
<dbReference type="Pfam" id="PF04632">
    <property type="entry name" value="FUSC"/>
    <property type="match status" value="1"/>
</dbReference>
<proteinExistence type="predicted"/>
<feature type="non-terminal residue" evidence="2">
    <location>
        <position position="69"/>
    </location>
</feature>
<organism evidence="2 3">
    <name type="scientific">Odoribacter splanchnicus</name>
    <dbReference type="NCBI Taxonomy" id="28118"/>
    <lineage>
        <taxon>Bacteria</taxon>
        <taxon>Pseudomonadati</taxon>
        <taxon>Bacteroidota</taxon>
        <taxon>Bacteroidia</taxon>
        <taxon>Bacteroidales</taxon>
        <taxon>Odoribacteraceae</taxon>
        <taxon>Odoribacter</taxon>
    </lineage>
</organism>
<comment type="caution">
    <text evidence="2">The sequence shown here is derived from an EMBL/GenBank/DDBJ whole genome shotgun (WGS) entry which is preliminary data.</text>
</comment>
<evidence type="ECO:0000313" key="3">
    <source>
        <dbReference type="Proteomes" id="UP001199750"/>
    </source>
</evidence>
<evidence type="ECO:0000313" key="2">
    <source>
        <dbReference type="EMBL" id="MCG4962480.1"/>
    </source>
</evidence>
<dbReference type="GO" id="GO:0022857">
    <property type="term" value="F:transmembrane transporter activity"/>
    <property type="evidence" value="ECO:0007669"/>
    <property type="project" value="InterPro"/>
</dbReference>
<name>A0AAW5CE99_9BACT</name>
<feature type="non-terminal residue" evidence="2">
    <location>
        <position position="1"/>
    </location>
</feature>
<dbReference type="RefSeq" id="WP_238008979.1">
    <property type="nucleotide sequence ID" value="NZ_JAKNDN010000213.1"/>
</dbReference>
<keyword evidence="1" id="KW-0472">Membrane</keyword>
<keyword evidence="1" id="KW-0812">Transmembrane</keyword>
<dbReference type="EMBL" id="JAKNDN010000213">
    <property type="protein sequence ID" value="MCG4962480.1"/>
    <property type="molecule type" value="Genomic_DNA"/>
</dbReference>
<dbReference type="GO" id="GO:0005886">
    <property type="term" value="C:plasma membrane"/>
    <property type="evidence" value="ECO:0007669"/>
    <property type="project" value="InterPro"/>
</dbReference>